<accession>A0ABX8CS00</accession>
<evidence type="ECO:0000313" key="1">
    <source>
        <dbReference type="EMBL" id="QVI22663.1"/>
    </source>
</evidence>
<evidence type="ECO:0000313" key="2">
    <source>
        <dbReference type="Proteomes" id="UP000683310"/>
    </source>
</evidence>
<name>A0ABX8CS00_9NOCA</name>
<proteinExistence type="predicted"/>
<gene>
    <name evidence="1" type="ORF">KHQ06_06495</name>
</gene>
<reference evidence="1 2" key="1">
    <citation type="submission" date="2021-04" db="EMBL/GenBank/DDBJ databases">
        <title>Nocardia tengchongensis.</title>
        <authorList>
            <person name="Zhuang k."/>
            <person name="Ran Y."/>
            <person name="Li W."/>
        </authorList>
    </citation>
    <scope>NUCLEOTIDE SEQUENCE [LARGE SCALE GENOMIC DNA]</scope>
    <source>
        <strain evidence="1 2">CFH S0057</strain>
    </source>
</reference>
<organism evidence="1 2">
    <name type="scientific">Nocardia tengchongensis</name>
    <dbReference type="NCBI Taxonomy" id="2055889"/>
    <lineage>
        <taxon>Bacteria</taxon>
        <taxon>Bacillati</taxon>
        <taxon>Actinomycetota</taxon>
        <taxon>Actinomycetes</taxon>
        <taxon>Mycobacteriales</taxon>
        <taxon>Nocardiaceae</taxon>
        <taxon>Nocardia</taxon>
    </lineage>
</organism>
<dbReference type="Proteomes" id="UP000683310">
    <property type="component" value="Chromosome"/>
</dbReference>
<dbReference type="EMBL" id="CP074371">
    <property type="protein sequence ID" value="QVI22663.1"/>
    <property type="molecule type" value="Genomic_DNA"/>
</dbReference>
<sequence>MMAYDESTHLYLTVDALRELAELLAGIPSLAEDLEDSVNGRARLGAANTRLSGRSSDQPLPFSVGAANVRDHLHACLVGWVRLVCEQRAIGYSGPTSTAGLAAWLRTNLIALAMTEGVESAPADLRSAVEAAERVVCPPANRYVLDAAAVAAARRARLNVSGIVTLAKGLGDPFRTVTVRRIQTLRDAGKVAPVPGPWAPDWPELFLVGDVLDAHLNHPMRRRKSTV</sequence>
<keyword evidence="2" id="KW-1185">Reference proteome</keyword>
<protein>
    <recommendedName>
        <fullName evidence="3">DUF222 domain-containing protein</fullName>
    </recommendedName>
</protein>
<evidence type="ECO:0008006" key="3">
    <source>
        <dbReference type="Google" id="ProtNLM"/>
    </source>
</evidence>